<dbReference type="InterPro" id="IPR029069">
    <property type="entry name" value="HotDog_dom_sf"/>
</dbReference>
<sequence>MKKLTWLKGDMKIEGAFYFDPSDKIYKDHFPGNPVVPGSVIAEGFVEAGKRAGLLKDGYTVKDFKFRKFVPPGRHFYIMETFQDQLRCRLYDGTSDKSKILVTGVIDK</sequence>
<evidence type="ECO:0000313" key="2">
    <source>
        <dbReference type="EMBL" id="SPD73023.1"/>
    </source>
</evidence>
<dbReference type="SUPFAM" id="SSF54637">
    <property type="entry name" value="Thioesterase/thiol ester dehydrase-isomerase"/>
    <property type="match status" value="1"/>
</dbReference>
<dbReference type="AlphaFoldDB" id="A0A445MUA9"/>
<gene>
    <name evidence="2" type="ORF">PITCH_A1640033</name>
</gene>
<feature type="domain" description="ApeI dehydratase-like" evidence="1">
    <location>
        <begin position="11"/>
        <end position="85"/>
    </location>
</feature>
<reference evidence="2" key="1">
    <citation type="submission" date="2018-01" db="EMBL/GenBank/DDBJ databases">
        <authorList>
            <person name="Regsiter A."/>
            <person name="William W."/>
        </authorList>
    </citation>
    <scope>NUCLEOTIDE SEQUENCE</scope>
    <source>
        <strain evidence="2">TRIP AH-1</strain>
    </source>
</reference>
<dbReference type="InterPro" id="IPR054545">
    <property type="entry name" value="ApeI-like"/>
</dbReference>
<dbReference type="Gene3D" id="3.10.129.10">
    <property type="entry name" value="Hotdog Thioesterase"/>
    <property type="match status" value="1"/>
</dbReference>
<protein>
    <recommendedName>
        <fullName evidence="1">ApeI dehydratase-like domain-containing protein</fullName>
    </recommendedName>
</protein>
<dbReference type="Pfam" id="PF22818">
    <property type="entry name" value="ApeI-like"/>
    <property type="match status" value="1"/>
</dbReference>
<accession>A0A445MUA9</accession>
<dbReference type="GO" id="GO:0016829">
    <property type="term" value="F:lyase activity"/>
    <property type="evidence" value="ECO:0007669"/>
    <property type="project" value="UniProtKB-KW"/>
</dbReference>
<name>A0A445MUA9_9BACT</name>
<proteinExistence type="predicted"/>
<evidence type="ECO:0000259" key="1">
    <source>
        <dbReference type="Pfam" id="PF22818"/>
    </source>
</evidence>
<dbReference type="EMBL" id="OJIN01000073">
    <property type="protein sequence ID" value="SPD73023.1"/>
    <property type="molecule type" value="Genomic_DNA"/>
</dbReference>
<organism evidence="2">
    <name type="scientific">uncultured Desulfobacterium sp</name>
    <dbReference type="NCBI Taxonomy" id="201089"/>
    <lineage>
        <taxon>Bacteria</taxon>
        <taxon>Pseudomonadati</taxon>
        <taxon>Thermodesulfobacteriota</taxon>
        <taxon>Desulfobacteria</taxon>
        <taxon>Desulfobacterales</taxon>
        <taxon>Desulfobacteriaceae</taxon>
        <taxon>Desulfobacterium</taxon>
        <taxon>environmental samples</taxon>
    </lineage>
</organism>